<feature type="region of interest" description="Disordered" evidence="1">
    <location>
        <begin position="1"/>
        <end position="59"/>
    </location>
</feature>
<gene>
    <name evidence="2" type="ORF">B4135_2222</name>
</gene>
<dbReference type="EMBL" id="LQYT01000048">
    <property type="protein sequence ID" value="KYD18719.1"/>
    <property type="molecule type" value="Genomic_DNA"/>
</dbReference>
<evidence type="ECO:0000313" key="3">
    <source>
        <dbReference type="Proteomes" id="UP000075683"/>
    </source>
</evidence>
<organism evidence="2 3">
    <name type="scientific">Caldibacillus debilis</name>
    <dbReference type="NCBI Taxonomy" id="301148"/>
    <lineage>
        <taxon>Bacteria</taxon>
        <taxon>Bacillati</taxon>
        <taxon>Bacillota</taxon>
        <taxon>Bacilli</taxon>
        <taxon>Bacillales</taxon>
        <taxon>Bacillaceae</taxon>
        <taxon>Caldibacillus</taxon>
    </lineage>
</organism>
<name>A0A150M3M4_9BACI</name>
<feature type="region of interest" description="Disordered" evidence="1">
    <location>
        <begin position="80"/>
        <end position="104"/>
    </location>
</feature>
<dbReference type="STRING" id="301148.B4135_2222"/>
<proteinExistence type="predicted"/>
<protein>
    <submittedName>
        <fullName evidence="2">Uncharacterized protein</fullName>
    </submittedName>
</protein>
<feature type="compositionally biased region" description="Basic residues" evidence="1">
    <location>
        <begin position="35"/>
        <end position="45"/>
    </location>
</feature>
<comment type="caution">
    <text evidence="2">The sequence shown here is derived from an EMBL/GenBank/DDBJ whole genome shotgun (WGS) entry which is preliminary data.</text>
</comment>
<dbReference type="AlphaFoldDB" id="A0A150M3M4"/>
<feature type="compositionally biased region" description="Basic and acidic residues" evidence="1">
    <location>
        <begin position="1"/>
        <end position="11"/>
    </location>
</feature>
<sequence length="104" mass="11354">MIRSAARDHSNGQKKKASDPNAYRKGRPPSMAATRSKRVEKRRGPRPQSPIKGSENKFNGLAFRNGLTLSSNASQSENKFNRLASGFSHGAPSTKNGRSEGNRN</sequence>
<accession>A0A150M3M4</accession>
<evidence type="ECO:0000256" key="1">
    <source>
        <dbReference type="SAM" id="MobiDB-lite"/>
    </source>
</evidence>
<reference evidence="2 3" key="1">
    <citation type="submission" date="2016-01" db="EMBL/GenBank/DDBJ databases">
        <title>Draft Genome Sequences of Seven Thermophilic Sporeformers Isolated from Foods.</title>
        <authorList>
            <person name="Berendsen E.M."/>
            <person name="Wells-Bennik M.H."/>
            <person name="Krawcyk A.O."/>
            <person name="De Jong A."/>
            <person name="Holsappel S."/>
            <person name="Eijlander R.T."/>
            <person name="Kuipers O.P."/>
        </authorList>
    </citation>
    <scope>NUCLEOTIDE SEQUENCE [LARGE SCALE GENOMIC DNA]</scope>
    <source>
        <strain evidence="2 3">B4135</strain>
    </source>
</reference>
<dbReference type="Proteomes" id="UP000075683">
    <property type="component" value="Unassembled WGS sequence"/>
</dbReference>
<evidence type="ECO:0000313" key="2">
    <source>
        <dbReference type="EMBL" id="KYD18719.1"/>
    </source>
</evidence>